<keyword evidence="3" id="KW-1185">Reference proteome</keyword>
<dbReference type="RefSeq" id="WP_207600926.1">
    <property type="nucleotide sequence ID" value="NZ_CP071604.1"/>
</dbReference>
<dbReference type="Gene3D" id="3.40.50.150">
    <property type="entry name" value="Vaccinia Virus protein VP39"/>
    <property type="match status" value="1"/>
</dbReference>
<gene>
    <name evidence="2" type="ORF">ABID08_000726</name>
</gene>
<evidence type="ECO:0000313" key="2">
    <source>
        <dbReference type="EMBL" id="MET3753387.1"/>
    </source>
</evidence>
<dbReference type="EMBL" id="JBEPMY010000001">
    <property type="protein sequence ID" value="MET3753387.1"/>
    <property type="molecule type" value="Genomic_DNA"/>
</dbReference>
<accession>A0ABV2MDH3</accession>
<protein>
    <submittedName>
        <fullName evidence="2">SAM-dependent methyltransferase</fullName>
    </submittedName>
</protein>
<feature type="domain" description="Methyltransferase type 11" evidence="1">
    <location>
        <begin position="204"/>
        <end position="257"/>
    </location>
</feature>
<reference evidence="2 3" key="1">
    <citation type="submission" date="2024-06" db="EMBL/GenBank/DDBJ databases">
        <title>Genomic Encyclopedia of Type Strains, Phase IV (KMG-IV): sequencing the most valuable type-strain genomes for metagenomic binning, comparative biology and taxonomic classification.</title>
        <authorList>
            <person name="Goeker M."/>
        </authorList>
    </citation>
    <scope>NUCLEOTIDE SEQUENCE [LARGE SCALE GENOMIC DNA]</scope>
    <source>
        <strain evidence="2 3">DSM 29288</strain>
    </source>
</reference>
<name>A0ABV2MDH3_9HYPH</name>
<organism evidence="2 3">
    <name type="scientific">Rhizobium binae</name>
    <dbReference type="NCBI Taxonomy" id="1138190"/>
    <lineage>
        <taxon>Bacteria</taxon>
        <taxon>Pseudomonadati</taxon>
        <taxon>Pseudomonadota</taxon>
        <taxon>Alphaproteobacteria</taxon>
        <taxon>Hyphomicrobiales</taxon>
        <taxon>Rhizobiaceae</taxon>
        <taxon>Rhizobium/Agrobacterium group</taxon>
        <taxon>Rhizobium</taxon>
    </lineage>
</organism>
<dbReference type="InterPro" id="IPR029063">
    <property type="entry name" value="SAM-dependent_MTases_sf"/>
</dbReference>
<keyword evidence="2" id="KW-0489">Methyltransferase</keyword>
<keyword evidence="2" id="KW-0808">Transferase</keyword>
<dbReference type="Pfam" id="PF08241">
    <property type="entry name" value="Methyltransf_11"/>
    <property type="match status" value="1"/>
</dbReference>
<dbReference type="GO" id="GO:0008168">
    <property type="term" value="F:methyltransferase activity"/>
    <property type="evidence" value="ECO:0007669"/>
    <property type="project" value="UniProtKB-KW"/>
</dbReference>
<dbReference type="Proteomes" id="UP001549077">
    <property type="component" value="Unassembled WGS sequence"/>
</dbReference>
<dbReference type="GO" id="GO:0032259">
    <property type="term" value="P:methylation"/>
    <property type="evidence" value="ECO:0007669"/>
    <property type="project" value="UniProtKB-KW"/>
</dbReference>
<sequence>MNLIDLINRKDQRLTLNGNWRQIKVSYNGAVWRGAEFSDGASCTISGIDKVYRLASLPGAIGWFVRLRNIAKLPVNLFSRRARVEIALWKNGKRFAAQRLRFGLSAVAVPMPWTKKLGSIPDGAELHLSFKAPKGYSVELLAHKALDRADLLKRATGNGIEIGPGPRPQVHQSAATSVRYVEEMPIDKWAELYDPTGKYGTPQADFSKYVIGTADNLPADDNSLDFIFSSHVFEHLANPLGHLVRWRDKLAAGGVILAVIPEMHSTKDATGKPSTIEEIEIEFNAGIWRPTLAHYERYFSLRGMPQSANEMMEKNSSIHVHFYDKHNLAILLEKAVKEHGFSSYEIIHTENHKDFYFSIWK</sequence>
<evidence type="ECO:0000259" key="1">
    <source>
        <dbReference type="Pfam" id="PF08241"/>
    </source>
</evidence>
<dbReference type="GeneID" id="91149108"/>
<comment type="caution">
    <text evidence="2">The sequence shown here is derived from an EMBL/GenBank/DDBJ whole genome shotgun (WGS) entry which is preliminary data.</text>
</comment>
<proteinExistence type="predicted"/>
<dbReference type="InterPro" id="IPR013216">
    <property type="entry name" value="Methyltransf_11"/>
</dbReference>
<evidence type="ECO:0000313" key="3">
    <source>
        <dbReference type="Proteomes" id="UP001549077"/>
    </source>
</evidence>
<dbReference type="SUPFAM" id="SSF53335">
    <property type="entry name" value="S-adenosyl-L-methionine-dependent methyltransferases"/>
    <property type="match status" value="1"/>
</dbReference>